<evidence type="ECO:0000313" key="2">
    <source>
        <dbReference type="EMBL" id="CAF4424864.1"/>
    </source>
</evidence>
<name>A0A815KU14_9BILA</name>
<dbReference type="Proteomes" id="UP000681720">
    <property type="component" value="Unassembled WGS sequence"/>
</dbReference>
<evidence type="ECO:0000313" key="3">
    <source>
        <dbReference type="EMBL" id="CAF5115204.1"/>
    </source>
</evidence>
<evidence type="ECO:0000313" key="5">
    <source>
        <dbReference type="Proteomes" id="UP000663866"/>
    </source>
</evidence>
<sequence length="72" mass="8009">APLGHVCPTLGVSYLIVRSGSNITQEAPNDDYLLFSRIAALEASKFLLHFIHCLDTTVETYICNNVEWSVIQ</sequence>
<proteinExistence type="predicted"/>
<dbReference type="Proteomes" id="UP000663834">
    <property type="component" value="Unassembled WGS sequence"/>
</dbReference>
<protein>
    <submittedName>
        <fullName evidence="1">Uncharacterized protein</fullName>
    </submittedName>
</protein>
<feature type="non-terminal residue" evidence="1">
    <location>
        <position position="1"/>
    </location>
</feature>
<dbReference type="Proteomes" id="UP000663866">
    <property type="component" value="Unassembled WGS sequence"/>
</dbReference>
<comment type="caution">
    <text evidence="1">The sequence shown here is derived from an EMBL/GenBank/DDBJ whole genome shotgun (WGS) entry which is preliminary data.</text>
</comment>
<accession>A0A815KU14</accession>
<dbReference type="AlphaFoldDB" id="A0A815KU14"/>
<gene>
    <name evidence="3" type="ORF">GIL414_LOCUS63313</name>
    <name evidence="1" type="ORF">KQP761_LOCUS9533</name>
    <name evidence="2" type="ORF">OVN521_LOCUS36327</name>
</gene>
<dbReference type="EMBL" id="CAJOBJ010262054">
    <property type="protein sequence ID" value="CAF5115204.1"/>
    <property type="molecule type" value="Genomic_DNA"/>
</dbReference>
<evidence type="ECO:0000313" key="1">
    <source>
        <dbReference type="EMBL" id="CAF1397476.1"/>
    </source>
</evidence>
<evidence type="ECO:0000313" key="4">
    <source>
        <dbReference type="Proteomes" id="UP000663834"/>
    </source>
</evidence>
<dbReference type="OrthoDB" id="9998080at2759"/>
<keyword evidence="5" id="KW-1185">Reference proteome</keyword>
<dbReference type="EMBL" id="CAJOBG010043125">
    <property type="protein sequence ID" value="CAF4424864.1"/>
    <property type="molecule type" value="Genomic_DNA"/>
</dbReference>
<organism evidence="1 4">
    <name type="scientific">Rotaria magnacalcarata</name>
    <dbReference type="NCBI Taxonomy" id="392030"/>
    <lineage>
        <taxon>Eukaryota</taxon>
        <taxon>Metazoa</taxon>
        <taxon>Spiralia</taxon>
        <taxon>Gnathifera</taxon>
        <taxon>Rotifera</taxon>
        <taxon>Eurotatoria</taxon>
        <taxon>Bdelloidea</taxon>
        <taxon>Philodinida</taxon>
        <taxon>Philodinidae</taxon>
        <taxon>Rotaria</taxon>
    </lineage>
</organism>
<dbReference type="EMBL" id="CAJNOW010003878">
    <property type="protein sequence ID" value="CAF1397476.1"/>
    <property type="molecule type" value="Genomic_DNA"/>
</dbReference>
<reference evidence="1" key="1">
    <citation type="submission" date="2021-02" db="EMBL/GenBank/DDBJ databases">
        <authorList>
            <person name="Nowell W R."/>
        </authorList>
    </citation>
    <scope>NUCLEOTIDE SEQUENCE</scope>
</reference>